<dbReference type="SUPFAM" id="SSF49785">
    <property type="entry name" value="Galactose-binding domain-like"/>
    <property type="match status" value="1"/>
</dbReference>
<organism evidence="11 12">
    <name type="scientific">Acidobacterium capsulatum (strain ATCC 51196 / DSM 11244 / BCRC 80197 / JCM 7670 / NBRC 15755 / NCIMB 13165 / 161)</name>
    <dbReference type="NCBI Taxonomy" id="240015"/>
    <lineage>
        <taxon>Bacteria</taxon>
        <taxon>Pseudomonadati</taxon>
        <taxon>Acidobacteriota</taxon>
        <taxon>Terriglobia</taxon>
        <taxon>Terriglobales</taxon>
        <taxon>Acidobacteriaceae</taxon>
        <taxon>Acidobacterium</taxon>
    </lineage>
</organism>
<dbReference type="InterPro" id="IPR008979">
    <property type="entry name" value="Galactose-bd-like_sf"/>
</dbReference>
<evidence type="ECO:0000313" key="11">
    <source>
        <dbReference type="EMBL" id="ACO33063.1"/>
    </source>
</evidence>
<feature type="signal peptide" evidence="7">
    <location>
        <begin position="1"/>
        <end position="23"/>
    </location>
</feature>
<dbReference type="OrthoDB" id="9813184at2"/>
<dbReference type="Pfam" id="PF01301">
    <property type="entry name" value="Glyco_hydro_35"/>
    <property type="match status" value="1"/>
</dbReference>
<dbReference type="eggNOG" id="COG1874">
    <property type="taxonomic scope" value="Bacteria"/>
</dbReference>
<proteinExistence type="inferred from homology"/>
<evidence type="ECO:0000256" key="2">
    <source>
        <dbReference type="ARBA" id="ARBA00022801"/>
    </source>
</evidence>
<evidence type="ECO:0000259" key="8">
    <source>
        <dbReference type="Pfam" id="PF01301"/>
    </source>
</evidence>
<keyword evidence="2 5" id="KW-0378">Hydrolase</keyword>
<dbReference type="InterPro" id="IPR017853">
    <property type="entry name" value="GH"/>
</dbReference>
<feature type="domain" description="Glycoside hydrolase 35 catalytic" evidence="8">
    <location>
        <begin position="45"/>
        <end position="362"/>
    </location>
</feature>
<protein>
    <recommendedName>
        <fullName evidence="5">Beta-galactosidase</fullName>
        <ecNumber evidence="5">3.2.1.23</ecNumber>
    </recommendedName>
</protein>
<dbReference type="InterPro" id="IPR001944">
    <property type="entry name" value="Glycoside_Hdrlase_35"/>
</dbReference>
<evidence type="ECO:0000256" key="5">
    <source>
        <dbReference type="RuleBase" id="RU000675"/>
    </source>
</evidence>
<dbReference type="PROSITE" id="PS01182">
    <property type="entry name" value="GLYCOSYL_HYDROL_F35"/>
    <property type="match status" value="1"/>
</dbReference>
<dbReference type="InterPro" id="IPR048913">
    <property type="entry name" value="BetaGal_gal-bd"/>
</dbReference>
<dbReference type="CAZy" id="GH35">
    <property type="family name" value="Glycoside Hydrolase Family 35"/>
</dbReference>
<evidence type="ECO:0000259" key="9">
    <source>
        <dbReference type="Pfam" id="PF21317"/>
    </source>
</evidence>
<dbReference type="KEGG" id="aca:ACP_1346"/>
<dbReference type="PRINTS" id="PR00742">
    <property type="entry name" value="GLHYDRLASE35"/>
</dbReference>
<feature type="chain" id="PRO_5002909324" description="Beta-galactosidase" evidence="7">
    <location>
        <begin position="24"/>
        <end position="619"/>
    </location>
</feature>
<dbReference type="SUPFAM" id="SSF51445">
    <property type="entry name" value="(Trans)glycosidases"/>
    <property type="match status" value="1"/>
</dbReference>
<keyword evidence="3 5" id="KW-0326">Glycosidase</keyword>
<dbReference type="InterPro" id="IPR031330">
    <property type="entry name" value="Gly_Hdrlase_35_cat"/>
</dbReference>
<dbReference type="InterPro" id="IPR048912">
    <property type="entry name" value="BetaGal1-like_ABD1"/>
</dbReference>
<evidence type="ECO:0000256" key="7">
    <source>
        <dbReference type="SAM" id="SignalP"/>
    </source>
</evidence>
<dbReference type="PANTHER" id="PTHR23421">
    <property type="entry name" value="BETA-GALACTOSIDASE RELATED"/>
    <property type="match status" value="1"/>
</dbReference>
<evidence type="ECO:0000256" key="1">
    <source>
        <dbReference type="ARBA" id="ARBA00009809"/>
    </source>
</evidence>
<dbReference type="AlphaFoldDB" id="C1F5H1"/>
<feature type="active site" description="Proton donor" evidence="4">
    <location>
        <position position="192"/>
    </location>
</feature>
<comment type="similarity">
    <text evidence="1 6">Belongs to the glycosyl hydrolase 35 family.</text>
</comment>
<dbReference type="InterPro" id="IPR026283">
    <property type="entry name" value="B-gal_1-like"/>
</dbReference>
<dbReference type="EC" id="3.2.1.23" evidence="5"/>
<keyword evidence="7" id="KW-0732">Signal</keyword>
<dbReference type="GO" id="GO:0004565">
    <property type="term" value="F:beta-galactosidase activity"/>
    <property type="evidence" value="ECO:0007669"/>
    <property type="project" value="UniProtKB-EC"/>
</dbReference>
<dbReference type="InParanoid" id="C1F5H1"/>
<dbReference type="Gene3D" id="2.60.120.260">
    <property type="entry name" value="Galactose-binding domain-like"/>
    <property type="match status" value="2"/>
</dbReference>
<comment type="catalytic activity">
    <reaction evidence="5">
        <text>Hydrolysis of terminal non-reducing beta-D-galactose residues in beta-D-galactosides.</text>
        <dbReference type="EC" id="3.2.1.23"/>
    </reaction>
</comment>
<dbReference type="Proteomes" id="UP000002207">
    <property type="component" value="Chromosome"/>
</dbReference>
<dbReference type="STRING" id="240015.ACP_1346"/>
<dbReference type="Pfam" id="PF21317">
    <property type="entry name" value="BetaGal_ABD_1"/>
    <property type="match status" value="1"/>
</dbReference>
<dbReference type="Pfam" id="PF21467">
    <property type="entry name" value="BetaGal_gal-bd"/>
    <property type="match status" value="1"/>
</dbReference>
<sequence>MKCRYFVAAVLLSWLFAVLPLHAVPALSETHTRAAHTATVGDGHFILDGKPVQIISGSIHFARVPRAEWGDRLRKARAMGLNAISVYVFWNVQEPHRGQWDFSGQYDVARFIRMAQQAGLYVILRPGPYACAEWSMGGYPAWLWKDGRVKIRSSDPAYLHAAQDYMDHLGQQLKPLLWTHGGPIIAVQVENEYGSFGKSRAYLEEVRRMVAGAGLGGVVLYTADGPGLWSGSLPELPEAIDVGPGGVENGVKQLLAYRPHSKLVYVAEYYPGWFDQWGQPHHHGAPLKEQLKDLRWILSRGYSVNLYMFHGGTDWGFMNGANDNAADTDYAPQTTSYDYAAPLNEAGDPTPAYYAFRKLFRQYTPGHVLPPVPALTPLITIPAFRLPLAASLWSDLKRPRVSASPLSFAELGQQTGFVLYRTEIHGPARGTLDVGEARDYDIVYLNGKRVGTLDRRLCQHAMTLDVRGASAELDILVEDMGRINYGPLLPDDPKGLIAPVRWNGERLTGWKNYSLPMQRVPRLSWKTQTAAGPAFHRGTFTIEKTGDTYLNVSEIGKGLLWVNGHAIGRIWNIGPQQSDYVPACWLHKGKNTVTVLDLDSEKDAEISGAAQAVYQVNAP</sequence>
<dbReference type="HOGENOM" id="CLU_007853_7_2_0"/>
<feature type="domain" description="Beta-galactosidase galactose-binding" evidence="10">
    <location>
        <begin position="533"/>
        <end position="591"/>
    </location>
</feature>
<dbReference type="EMBL" id="CP001472">
    <property type="protein sequence ID" value="ACO33063.1"/>
    <property type="molecule type" value="Genomic_DNA"/>
</dbReference>
<gene>
    <name evidence="11" type="ordered locus">ACP_1346</name>
</gene>
<evidence type="ECO:0000256" key="4">
    <source>
        <dbReference type="PIRSR" id="PIRSR006336-1"/>
    </source>
</evidence>
<dbReference type="InterPro" id="IPR019801">
    <property type="entry name" value="Glyco_hydro_35_CS"/>
</dbReference>
<name>C1F5H1_ACIC5</name>
<feature type="active site" description="Nucleophile" evidence="4">
    <location>
        <position position="268"/>
    </location>
</feature>
<dbReference type="RefSeq" id="WP_015896484.1">
    <property type="nucleotide sequence ID" value="NC_012483.1"/>
</dbReference>
<accession>C1F5H1</accession>
<feature type="domain" description="Beta-galactosidase 1-like first all-beta" evidence="9">
    <location>
        <begin position="405"/>
        <end position="515"/>
    </location>
</feature>
<dbReference type="PIRSF" id="PIRSF006336">
    <property type="entry name" value="B-gal"/>
    <property type="match status" value="1"/>
</dbReference>
<dbReference type="Gene3D" id="3.20.20.80">
    <property type="entry name" value="Glycosidases"/>
    <property type="match status" value="1"/>
</dbReference>
<evidence type="ECO:0000259" key="10">
    <source>
        <dbReference type="Pfam" id="PF21467"/>
    </source>
</evidence>
<keyword evidence="12" id="KW-1185">Reference proteome</keyword>
<reference evidence="11 12" key="1">
    <citation type="journal article" date="2009" name="Appl. Environ. Microbiol.">
        <title>Three genomes from the phylum Acidobacteria provide insight into the lifestyles of these microorganisms in soils.</title>
        <authorList>
            <person name="Ward N.L."/>
            <person name="Challacombe J.F."/>
            <person name="Janssen P.H."/>
            <person name="Henrissat B."/>
            <person name="Coutinho P.M."/>
            <person name="Wu M."/>
            <person name="Xie G."/>
            <person name="Haft D.H."/>
            <person name="Sait M."/>
            <person name="Badger J."/>
            <person name="Barabote R.D."/>
            <person name="Bradley B."/>
            <person name="Brettin T.S."/>
            <person name="Brinkac L.M."/>
            <person name="Bruce D."/>
            <person name="Creasy T."/>
            <person name="Daugherty S.C."/>
            <person name="Davidsen T.M."/>
            <person name="DeBoy R.T."/>
            <person name="Detter J.C."/>
            <person name="Dodson R.J."/>
            <person name="Durkin A.S."/>
            <person name="Ganapathy A."/>
            <person name="Gwinn-Giglio M."/>
            <person name="Han C.S."/>
            <person name="Khouri H."/>
            <person name="Kiss H."/>
            <person name="Kothari S.P."/>
            <person name="Madupu R."/>
            <person name="Nelson K.E."/>
            <person name="Nelson W.C."/>
            <person name="Paulsen I."/>
            <person name="Penn K."/>
            <person name="Ren Q."/>
            <person name="Rosovitz M.J."/>
            <person name="Selengut J.D."/>
            <person name="Shrivastava S."/>
            <person name="Sullivan S.A."/>
            <person name="Tapia R."/>
            <person name="Thompson L.S."/>
            <person name="Watkins K.L."/>
            <person name="Yang Q."/>
            <person name="Yu C."/>
            <person name="Zafar N."/>
            <person name="Zhou L."/>
            <person name="Kuske C.R."/>
        </authorList>
    </citation>
    <scope>NUCLEOTIDE SEQUENCE [LARGE SCALE GENOMIC DNA]</scope>
    <source>
        <strain evidence="12">ATCC 51196 / DSM 11244 / BCRC 80197 / JCM 7670 / NBRC 15755 / NCIMB 13165 / 161</strain>
    </source>
</reference>
<dbReference type="GO" id="GO:0005975">
    <property type="term" value="P:carbohydrate metabolic process"/>
    <property type="evidence" value="ECO:0007669"/>
    <property type="project" value="InterPro"/>
</dbReference>
<evidence type="ECO:0000256" key="3">
    <source>
        <dbReference type="ARBA" id="ARBA00023295"/>
    </source>
</evidence>
<evidence type="ECO:0000313" key="12">
    <source>
        <dbReference type="Proteomes" id="UP000002207"/>
    </source>
</evidence>
<evidence type="ECO:0000256" key="6">
    <source>
        <dbReference type="RuleBase" id="RU003679"/>
    </source>
</evidence>